<evidence type="ECO:0000256" key="1">
    <source>
        <dbReference type="ARBA" id="ARBA00001917"/>
    </source>
</evidence>
<comment type="caution">
    <text evidence="7">The sequence shown here is derived from an EMBL/GenBank/DDBJ whole genome shotgun (WGS) entry which is preliminary data.</text>
</comment>
<dbReference type="SUPFAM" id="SSF52218">
    <property type="entry name" value="Flavoproteins"/>
    <property type="match status" value="1"/>
</dbReference>
<evidence type="ECO:0000256" key="3">
    <source>
        <dbReference type="ARBA" id="ARBA00022630"/>
    </source>
</evidence>
<comment type="cofactor">
    <cofactor evidence="2">
        <name>[4Fe-4S] cluster</name>
        <dbReference type="ChEBI" id="CHEBI:49883"/>
    </cofactor>
</comment>
<keyword evidence="3" id="KW-0285">Flavoprotein</keyword>
<dbReference type="Gene3D" id="3.40.50.360">
    <property type="match status" value="1"/>
</dbReference>
<keyword evidence="4" id="KW-0288">FMN</keyword>
<reference evidence="7 8" key="1">
    <citation type="journal article" date="2015" name="MBio">
        <title>Genome-Resolved Metagenomic Analysis Reveals Roles for Candidate Phyla and Other Microbial Community Members in Biogeochemical Transformations in Oil Reservoirs.</title>
        <authorList>
            <person name="Hu P."/>
            <person name="Tom L."/>
            <person name="Singh A."/>
            <person name="Thomas B.C."/>
            <person name="Baker B.J."/>
            <person name="Piceno Y.M."/>
            <person name="Andersen G.L."/>
            <person name="Banfield J.F."/>
        </authorList>
    </citation>
    <scope>NUCLEOTIDE SEQUENCE [LARGE SCALE GENOMIC DNA]</scope>
    <source>
        <strain evidence="7">57_489</strain>
    </source>
</reference>
<feature type="domain" description="NADPH-dependent FMN reductase-like" evidence="6">
    <location>
        <begin position="1"/>
        <end position="156"/>
    </location>
</feature>
<evidence type="ECO:0000259" key="6">
    <source>
        <dbReference type="Pfam" id="PF03358"/>
    </source>
</evidence>
<dbReference type="GO" id="GO:0016491">
    <property type="term" value="F:oxidoreductase activity"/>
    <property type="evidence" value="ECO:0007669"/>
    <property type="project" value="InterPro"/>
</dbReference>
<evidence type="ECO:0000256" key="2">
    <source>
        <dbReference type="ARBA" id="ARBA00001966"/>
    </source>
</evidence>
<comment type="similarity">
    <text evidence="5">Belongs to the SsuE family. Isf subfamily.</text>
</comment>
<comment type="cofactor">
    <cofactor evidence="1">
        <name>FMN</name>
        <dbReference type="ChEBI" id="CHEBI:58210"/>
    </cofactor>
</comment>
<dbReference type="Pfam" id="PF03358">
    <property type="entry name" value="FMN_red"/>
    <property type="match status" value="1"/>
</dbReference>
<gene>
    <name evidence="7" type="ORF">XD72_1334</name>
</gene>
<accession>A0A101FTM6</accession>
<protein>
    <submittedName>
        <fullName evidence="7">Iron-sulfur flavoprotein</fullName>
    </submittedName>
</protein>
<evidence type="ECO:0000256" key="4">
    <source>
        <dbReference type="ARBA" id="ARBA00022643"/>
    </source>
</evidence>
<dbReference type="EMBL" id="LGFT01000029">
    <property type="protein sequence ID" value="KUK44268.1"/>
    <property type="molecule type" value="Genomic_DNA"/>
</dbReference>
<organism evidence="7 8">
    <name type="scientific">Methanothrix harundinacea</name>
    <dbReference type="NCBI Taxonomy" id="301375"/>
    <lineage>
        <taxon>Archaea</taxon>
        <taxon>Methanobacteriati</taxon>
        <taxon>Methanobacteriota</taxon>
        <taxon>Stenosarchaea group</taxon>
        <taxon>Methanomicrobia</taxon>
        <taxon>Methanotrichales</taxon>
        <taxon>Methanotrichaceae</taxon>
        <taxon>Methanothrix</taxon>
    </lineage>
</organism>
<feature type="non-terminal residue" evidence="7">
    <location>
        <position position="1"/>
    </location>
</feature>
<dbReference type="AlphaFoldDB" id="A0A101FTM6"/>
<dbReference type="InterPro" id="IPR005025">
    <property type="entry name" value="FMN_Rdtase-like_dom"/>
</dbReference>
<dbReference type="InterPro" id="IPR029039">
    <property type="entry name" value="Flavoprotein-like_sf"/>
</dbReference>
<dbReference type="PANTHER" id="PTHR43278">
    <property type="entry name" value="NAD(P)H-DEPENDENT FMN-CONTAINING OXIDOREDUCTASE YWQN-RELATED"/>
    <property type="match status" value="1"/>
</dbReference>
<dbReference type="InterPro" id="IPR051796">
    <property type="entry name" value="ISF_SsuE-like"/>
</dbReference>
<dbReference type="Proteomes" id="UP000057043">
    <property type="component" value="Unassembled WGS sequence"/>
</dbReference>
<evidence type="ECO:0000256" key="5">
    <source>
        <dbReference type="ARBA" id="ARBA00038292"/>
    </source>
</evidence>
<dbReference type="PATRIC" id="fig|301375.7.peg.1305"/>
<sequence>VVAFNGSARKDGNTAILVKRVLEELEKEGIETELVQLSGERIRGCTACMGCIANKDKRCTIEDDIVNDCIAKMIEADGIILASPTYFADVSAEMKALIDRAGFVARANDEPFRRKVGTAVVAVRRAGAIHAFDSINHFFFISQMIVPGSSYWNVGMGLAKGDVLEDEEGLETMRVLGENMAWLLKKING</sequence>
<dbReference type="PANTHER" id="PTHR43278:SF4">
    <property type="entry name" value="NAD(P)H-DEPENDENT FMN-CONTAINING OXIDOREDUCTASE YWQN-RELATED"/>
    <property type="match status" value="1"/>
</dbReference>
<name>A0A101FTM6_9EURY</name>
<proteinExistence type="inferred from homology"/>
<evidence type="ECO:0000313" key="7">
    <source>
        <dbReference type="EMBL" id="KUK44268.1"/>
    </source>
</evidence>
<evidence type="ECO:0000313" key="8">
    <source>
        <dbReference type="Proteomes" id="UP000057043"/>
    </source>
</evidence>